<dbReference type="KEGG" id="haby:HLVA_00540"/>
<dbReference type="GO" id="GO:0008270">
    <property type="term" value="F:zinc ion binding"/>
    <property type="evidence" value="ECO:0007669"/>
    <property type="project" value="InterPro"/>
</dbReference>
<gene>
    <name evidence="2" type="ORF">HLVA_00540</name>
</gene>
<dbReference type="GO" id="GO:0004519">
    <property type="term" value="F:endonuclease activity"/>
    <property type="evidence" value="ECO:0007669"/>
    <property type="project" value="InterPro"/>
</dbReference>
<dbReference type="AlphaFoldDB" id="A0AAU9DZQ2"/>
<sequence length="211" mass="25266">MIIKNDYRNTSYTLVDFSIDDKKEKFMKEFRKKHKRAKNVYTIVKEKQNEFNRPFREIYNNRCVYCGVTNQIITDSNFEVDHIFPKSKEGETSINVNGIDNIASACKTCNRGKSDYTCKDENFDKINPDKNFLPHIFFREKDYSIQIKTDYILNDDIKALYNALEFGTQLRRIDYLVMQLKDFCEKYSEESIIEKMNKIISKLEQNRREIY</sequence>
<accession>A0AAU9DZQ2</accession>
<dbReference type="InterPro" id="IPR003615">
    <property type="entry name" value="HNH_nuc"/>
</dbReference>
<evidence type="ECO:0000313" key="3">
    <source>
        <dbReference type="Proteomes" id="UP001321582"/>
    </source>
</evidence>
<dbReference type="CDD" id="cd00085">
    <property type="entry name" value="HNHc"/>
    <property type="match status" value="1"/>
</dbReference>
<dbReference type="InterPro" id="IPR002711">
    <property type="entry name" value="HNH"/>
</dbReference>
<dbReference type="RefSeq" id="WP_307904441.1">
    <property type="nucleotide sequence ID" value="NZ_AP027059.1"/>
</dbReference>
<dbReference type="Proteomes" id="UP001321582">
    <property type="component" value="Chromosome"/>
</dbReference>
<dbReference type="Pfam" id="PF01844">
    <property type="entry name" value="HNH"/>
    <property type="match status" value="1"/>
</dbReference>
<feature type="domain" description="HNH" evidence="1">
    <location>
        <begin position="63"/>
        <end position="115"/>
    </location>
</feature>
<dbReference type="GO" id="GO:0003676">
    <property type="term" value="F:nucleic acid binding"/>
    <property type="evidence" value="ECO:0007669"/>
    <property type="project" value="InterPro"/>
</dbReference>
<organism evidence="2 3">
    <name type="scientific">Haliovirga abyssi</name>
    <dbReference type="NCBI Taxonomy" id="2996794"/>
    <lineage>
        <taxon>Bacteria</taxon>
        <taxon>Fusobacteriati</taxon>
        <taxon>Fusobacteriota</taxon>
        <taxon>Fusobacteriia</taxon>
        <taxon>Fusobacteriales</taxon>
        <taxon>Haliovirgaceae</taxon>
        <taxon>Haliovirga</taxon>
    </lineage>
</organism>
<reference evidence="2 3" key="1">
    <citation type="submission" date="2022-11" db="EMBL/GenBank/DDBJ databases">
        <title>Haliovirga abyssi gen. nov., sp. nov., a mesophilic fermentative bacterium isolated from the Iheya North hydrothermal field and the proposal of Haliovirgaceae fam. nov.</title>
        <authorList>
            <person name="Miyazaki U."/>
            <person name="Tame A."/>
            <person name="Miyazaki J."/>
            <person name="Takai K."/>
            <person name="Sawayama S."/>
            <person name="Kitajima M."/>
            <person name="Okamoto A."/>
            <person name="Nakagawa S."/>
        </authorList>
    </citation>
    <scope>NUCLEOTIDE SEQUENCE [LARGE SCALE GENOMIC DNA]</scope>
    <source>
        <strain evidence="2 3">IC12</strain>
    </source>
</reference>
<proteinExistence type="predicted"/>
<name>A0AAU9DZQ2_9FUSO</name>
<dbReference type="Gene3D" id="1.10.30.50">
    <property type="match status" value="1"/>
</dbReference>
<protein>
    <recommendedName>
        <fullName evidence="1">HNH domain-containing protein</fullName>
    </recommendedName>
</protein>
<evidence type="ECO:0000259" key="1">
    <source>
        <dbReference type="Pfam" id="PF01844"/>
    </source>
</evidence>
<evidence type="ECO:0000313" key="2">
    <source>
        <dbReference type="EMBL" id="BDU49485.1"/>
    </source>
</evidence>
<dbReference type="EMBL" id="AP027059">
    <property type="protein sequence ID" value="BDU49485.1"/>
    <property type="molecule type" value="Genomic_DNA"/>
</dbReference>
<keyword evidence="3" id="KW-1185">Reference proteome</keyword>